<evidence type="ECO:0000313" key="3">
    <source>
        <dbReference type="Proteomes" id="UP000256763"/>
    </source>
</evidence>
<gene>
    <name evidence="2" type="ORF">CAL65_00865</name>
</gene>
<sequence length="93" mass="10624">MTLWFSNLLALLACLTAAGRLLLFRRGERRYRFHWALLAWLLIDVYLIVATQLVWGIWSQNAFPWLATLLLGLLALQTFRAGGNVAKLGRLKP</sequence>
<dbReference type="Proteomes" id="UP000256763">
    <property type="component" value="Unassembled WGS sequence"/>
</dbReference>
<proteinExistence type="predicted"/>
<dbReference type="RefSeq" id="WP_116300656.1">
    <property type="nucleotide sequence ID" value="NZ_NFZV01000001.1"/>
</dbReference>
<organism evidence="2 3">
    <name type="scientific">Alkalilimnicola ehrlichii</name>
    <dbReference type="NCBI Taxonomy" id="351052"/>
    <lineage>
        <taxon>Bacteria</taxon>
        <taxon>Pseudomonadati</taxon>
        <taxon>Pseudomonadota</taxon>
        <taxon>Gammaproteobacteria</taxon>
        <taxon>Chromatiales</taxon>
        <taxon>Ectothiorhodospiraceae</taxon>
        <taxon>Alkalilimnicola</taxon>
    </lineage>
</organism>
<dbReference type="AlphaFoldDB" id="A0A3E0X1M8"/>
<keyword evidence="1" id="KW-1133">Transmembrane helix</keyword>
<feature type="transmembrane region" description="Helical" evidence="1">
    <location>
        <begin position="63"/>
        <end position="82"/>
    </location>
</feature>
<protein>
    <recommendedName>
        <fullName evidence="4">Phage holin family protein</fullName>
    </recommendedName>
</protein>
<dbReference type="EMBL" id="NFZW01000001">
    <property type="protein sequence ID" value="RFA39387.1"/>
    <property type="molecule type" value="Genomic_DNA"/>
</dbReference>
<feature type="transmembrane region" description="Helical" evidence="1">
    <location>
        <begin position="6"/>
        <end position="23"/>
    </location>
</feature>
<name>A0A3E0X1M8_9GAMM</name>
<evidence type="ECO:0000313" key="2">
    <source>
        <dbReference type="EMBL" id="RFA39387.1"/>
    </source>
</evidence>
<evidence type="ECO:0008006" key="4">
    <source>
        <dbReference type="Google" id="ProtNLM"/>
    </source>
</evidence>
<reference evidence="3" key="1">
    <citation type="submission" date="2017-05" db="EMBL/GenBank/DDBJ databases">
        <authorList>
            <person name="Sharma S."/>
            <person name="Sidhu C."/>
            <person name="Pinnaka A.K."/>
        </authorList>
    </citation>
    <scope>NUCLEOTIDE SEQUENCE [LARGE SCALE GENOMIC DNA]</scope>
    <source>
        <strain evidence="3">AK93</strain>
    </source>
</reference>
<dbReference type="InterPro" id="IPR008473">
    <property type="entry name" value="Phage_holin_3_7"/>
</dbReference>
<keyword evidence="1" id="KW-0812">Transmembrane</keyword>
<dbReference type="Pfam" id="PF05449">
    <property type="entry name" value="Phage_holin_3_7"/>
    <property type="match status" value="1"/>
</dbReference>
<accession>A0A3E0X1M8</accession>
<evidence type="ECO:0000256" key="1">
    <source>
        <dbReference type="SAM" id="Phobius"/>
    </source>
</evidence>
<comment type="caution">
    <text evidence="2">The sequence shown here is derived from an EMBL/GenBank/DDBJ whole genome shotgun (WGS) entry which is preliminary data.</text>
</comment>
<keyword evidence="3" id="KW-1185">Reference proteome</keyword>
<feature type="transmembrane region" description="Helical" evidence="1">
    <location>
        <begin position="35"/>
        <end position="57"/>
    </location>
</feature>
<keyword evidence="1" id="KW-0472">Membrane</keyword>